<evidence type="ECO:0000313" key="4">
    <source>
        <dbReference type="Proteomes" id="UP000076400"/>
    </source>
</evidence>
<accession>A0A154WFL4</accession>
<evidence type="ECO:0000313" key="3">
    <source>
        <dbReference type="EMBL" id="KZD12307.1"/>
    </source>
</evidence>
<evidence type="ECO:0000256" key="1">
    <source>
        <dbReference type="SAM" id="SignalP"/>
    </source>
</evidence>
<dbReference type="AlphaFoldDB" id="A0A154WFL4"/>
<reference evidence="3 4" key="1">
    <citation type="submission" date="2015-12" db="EMBL/GenBank/DDBJ databases">
        <title>Genome sequence of Oceanibaculum pacificum MCCC 1A02656.</title>
        <authorList>
            <person name="Lu L."/>
            <person name="Lai Q."/>
            <person name="Shao Z."/>
            <person name="Qian P."/>
        </authorList>
    </citation>
    <scope>NUCLEOTIDE SEQUENCE [LARGE SCALE GENOMIC DNA]</scope>
    <source>
        <strain evidence="3 4">MCCC 1A02656</strain>
    </source>
</reference>
<dbReference type="InterPro" id="IPR001460">
    <property type="entry name" value="PCN-bd_Tpept"/>
</dbReference>
<evidence type="ECO:0000259" key="2">
    <source>
        <dbReference type="Pfam" id="PF00905"/>
    </source>
</evidence>
<dbReference type="Proteomes" id="UP000076400">
    <property type="component" value="Unassembled WGS sequence"/>
</dbReference>
<dbReference type="RefSeq" id="WP_067552623.1">
    <property type="nucleotide sequence ID" value="NZ_LPXN01000035.1"/>
</dbReference>
<proteinExistence type="predicted"/>
<dbReference type="Pfam" id="PF00905">
    <property type="entry name" value="Transpeptidase"/>
    <property type="match status" value="1"/>
</dbReference>
<comment type="caution">
    <text evidence="3">The sequence shown here is derived from an EMBL/GenBank/DDBJ whole genome shotgun (WGS) entry which is preliminary data.</text>
</comment>
<dbReference type="STRING" id="580166.AUP43_04865"/>
<dbReference type="SUPFAM" id="SSF56601">
    <property type="entry name" value="beta-lactamase/transpeptidase-like"/>
    <property type="match status" value="1"/>
</dbReference>
<dbReference type="NCBIfam" id="NF000270">
    <property type="entry name" value="bla_class_D_alt"/>
    <property type="match status" value="1"/>
</dbReference>
<organism evidence="3 4">
    <name type="scientific">Oceanibaculum pacificum</name>
    <dbReference type="NCBI Taxonomy" id="580166"/>
    <lineage>
        <taxon>Bacteria</taxon>
        <taxon>Pseudomonadati</taxon>
        <taxon>Pseudomonadota</taxon>
        <taxon>Alphaproteobacteria</taxon>
        <taxon>Rhodospirillales</taxon>
        <taxon>Oceanibaculaceae</taxon>
        <taxon>Oceanibaculum</taxon>
    </lineage>
</organism>
<dbReference type="EMBL" id="LPXN01000035">
    <property type="protein sequence ID" value="KZD12307.1"/>
    <property type="molecule type" value="Genomic_DNA"/>
</dbReference>
<keyword evidence="4" id="KW-1185">Reference proteome</keyword>
<keyword evidence="1" id="KW-0732">Signal</keyword>
<feature type="domain" description="Penicillin-binding protein transpeptidase" evidence="2">
    <location>
        <begin position="28"/>
        <end position="250"/>
    </location>
</feature>
<dbReference type="Gene3D" id="3.40.710.10">
    <property type="entry name" value="DD-peptidase/beta-lactamase superfamily"/>
    <property type="match status" value="1"/>
</dbReference>
<gene>
    <name evidence="3" type="ORF">AUP43_04865</name>
</gene>
<sequence length="276" mass="30169">MLRYLLPAFLLLLAAPVHAQTASDTATCTVIADGETGDILFRAGPSCDKPVSPCSTFKVPLAVIGYDAGLLTSAKEPAIPYDPALNVSMEAWRQTTSPERWMRYSVVWYSQALTAELGMKRFQAYIDAFDYGNRDLSGDAGKDNGLTHAWLSSSLKISPVQQLDFLGRMLRHELPASARAQRLAAEIQPAFPLPGAPDGWAAYGKTGTGYREKADGTLDRSRQIGWFVGWAEKGERRLIFTRLLEDEGPRDGPASFAARDGLLADLATMLARETLK</sequence>
<dbReference type="InterPro" id="IPR012338">
    <property type="entry name" value="Beta-lactam/transpept-like"/>
</dbReference>
<dbReference type="GO" id="GO:0008658">
    <property type="term" value="F:penicillin binding"/>
    <property type="evidence" value="ECO:0007669"/>
    <property type="project" value="InterPro"/>
</dbReference>
<protein>
    <submittedName>
        <fullName evidence="3">Class D beta-lactamase</fullName>
    </submittedName>
</protein>
<feature type="chain" id="PRO_5007602394" evidence="1">
    <location>
        <begin position="20"/>
        <end position="276"/>
    </location>
</feature>
<name>A0A154WFL4_9PROT</name>
<feature type="signal peptide" evidence="1">
    <location>
        <begin position="1"/>
        <end position="19"/>
    </location>
</feature>